<evidence type="ECO:0000259" key="8">
    <source>
        <dbReference type="Pfam" id="PF00082"/>
    </source>
</evidence>
<dbReference type="InterPro" id="IPR022398">
    <property type="entry name" value="Peptidase_S8_His-AS"/>
</dbReference>
<feature type="active site" description="Charge relay system" evidence="5">
    <location>
        <position position="294"/>
    </location>
</feature>
<sequence>MRSTRTRICTVGLFVAAAVVALTTSANAATNDPLYAKQWGLTQINAEQAWAKSTGAGAVIAIVDTGVDLSHPDLQGKLVPGATFVNCPQGQRPCGDGDWRGTDGIGSATDVHGTLVSGVAAAATGNGIGIAGVAPDAKIMPVKVLEDTGTYEDVADGVRWAADHGADVINLSLAGLPNDQLLTMLGLETRLRDAIEYAVNRDIAVVAAAGNFSLPICSDPAFTRNVICVIATDRFELKAWYSQFGLKADLKLVSAPGGLGLPGLCDENVWSTTAQGTGVASCGQPDYDAQSGTSLAAPHVSGVAALLAAQGRGRAEIYHAILSTARTPNVLGLVVRGIYNPVYGFGIVDAAAAVNS</sequence>
<keyword evidence="10" id="KW-1185">Reference proteome</keyword>
<evidence type="ECO:0000256" key="3">
    <source>
        <dbReference type="ARBA" id="ARBA00022801"/>
    </source>
</evidence>
<evidence type="ECO:0000256" key="1">
    <source>
        <dbReference type="ARBA" id="ARBA00011073"/>
    </source>
</evidence>
<comment type="similarity">
    <text evidence="1 5 6">Belongs to the peptidase S8 family.</text>
</comment>
<comment type="caution">
    <text evidence="9">The sequence shown here is derived from an EMBL/GenBank/DDBJ whole genome shotgun (WGS) entry which is preliminary data.</text>
</comment>
<keyword evidence="2 5" id="KW-0645">Protease</keyword>
<evidence type="ECO:0000256" key="5">
    <source>
        <dbReference type="PROSITE-ProRule" id="PRU01240"/>
    </source>
</evidence>
<dbReference type="PANTHER" id="PTHR43806:SF11">
    <property type="entry name" value="CEREVISIN-RELATED"/>
    <property type="match status" value="1"/>
</dbReference>
<keyword evidence="7" id="KW-0732">Signal</keyword>
<name>A0A9X2ECJ5_9NOCA</name>
<evidence type="ECO:0000256" key="2">
    <source>
        <dbReference type="ARBA" id="ARBA00022670"/>
    </source>
</evidence>
<keyword evidence="3 5" id="KW-0378">Hydrolase</keyword>
<proteinExistence type="inferred from homology"/>
<evidence type="ECO:0000313" key="10">
    <source>
        <dbReference type="Proteomes" id="UP001139157"/>
    </source>
</evidence>
<accession>A0A9X2ECJ5</accession>
<dbReference type="InterPro" id="IPR000209">
    <property type="entry name" value="Peptidase_S8/S53_dom"/>
</dbReference>
<evidence type="ECO:0000256" key="7">
    <source>
        <dbReference type="SAM" id="SignalP"/>
    </source>
</evidence>
<dbReference type="GO" id="GO:0004252">
    <property type="term" value="F:serine-type endopeptidase activity"/>
    <property type="evidence" value="ECO:0007669"/>
    <property type="project" value="UniProtKB-UniRule"/>
</dbReference>
<feature type="domain" description="Peptidase S8/S53" evidence="8">
    <location>
        <begin position="55"/>
        <end position="325"/>
    </location>
</feature>
<dbReference type="PROSITE" id="PS00138">
    <property type="entry name" value="SUBTILASE_SER"/>
    <property type="match status" value="1"/>
</dbReference>
<feature type="signal peptide" evidence="7">
    <location>
        <begin position="1"/>
        <end position="28"/>
    </location>
</feature>
<keyword evidence="4 5" id="KW-0720">Serine protease</keyword>
<dbReference type="InterPro" id="IPR023827">
    <property type="entry name" value="Peptidase_S8_Asp-AS"/>
</dbReference>
<dbReference type="RefSeq" id="WP_251917832.1">
    <property type="nucleotide sequence ID" value="NZ_JAMRXG010000021.1"/>
</dbReference>
<reference evidence="9" key="1">
    <citation type="submission" date="2022-06" db="EMBL/GenBank/DDBJ databases">
        <title>Novel species in genus nocardia.</title>
        <authorList>
            <person name="Li F."/>
        </authorList>
    </citation>
    <scope>NUCLEOTIDE SEQUENCE</scope>
    <source>
        <strain evidence="9">CDC141</strain>
    </source>
</reference>
<dbReference type="SUPFAM" id="SSF52743">
    <property type="entry name" value="Subtilisin-like"/>
    <property type="match status" value="1"/>
</dbReference>
<dbReference type="PANTHER" id="PTHR43806">
    <property type="entry name" value="PEPTIDASE S8"/>
    <property type="match status" value="1"/>
</dbReference>
<dbReference type="EMBL" id="JAMRXG010000021">
    <property type="protein sequence ID" value="MCM6778334.1"/>
    <property type="molecule type" value="Genomic_DNA"/>
</dbReference>
<dbReference type="InterPro" id="IPR015500">
    <property type="entry name" value="Peptidase_S8_subtilisin-rel"/>
</dbReference>
<evidence type="ECO:0000256" key="4">
    <source>
        <dbReference type="ARBA" id="ARBA00022825"/>
    </source>
</evidence>
<dbReference type="GO" id="GO:0006508">
    <property type="term" value="P:proteolysis"/>
    <property type="evidence" value="ECO:0007669"/>
    <property type="project" value="UniProtKB-KW"/>
</dbReference>
<dbReference type="InterPro" id="IPR050131">
    <property type="entry name" value="Peptidase_S8_subtilisin-like"/>
</dbReference>
<dbReference type="AlphaFoldDB" id="A0A9X2ECJ5"/>
<feature type="chain" id="PRO_5040739732" evidence="7">
    <location>
        <begin position="29"/>
        <end position="356"/>
    </location>
</feature>
<dbReference type="Pfam" id="PF00082">
    <property type="entry name" value="Peptidase_S8"/>
    <property type="match status" value="1"/>
</dbReference>
<feature type="active site" description="Charge relay system" evidence="5">
    <location>
        <position position="112"/>
    </location>
</feature>
<dbReference type="PROSITE" id="PS51892">
    <property type="entry name" value="SUBTILASE"/>
    <property type="match status" value="1"/>
</dbReference>
<dbReference type="Gene3D" id="3.40.50.200">
    <property type="entry name" value="Peptidase S8/S53 domain"/>
    <property type="match status" value="1"/>
</dbReference>
<protein>
    <submittedName>
        <fullName evidence="9">S8 family serine peptidase</fullName>
    </submittedName>
</protein>
<organism evidence="9 10">
    <name type="scientific">Nocardia pulmonis</name>
    <dbReference type="NCBI Taxonomy" id="2951408"/>
    <lineage>
        <taxon>Bacteria</taxon>
        <taxon>Bacillati</taxon>
        <taxon>Actinomycetota</taxon>
        <taxon>Actinomycetes</taxon>
        <taxon>Mycobacteriales</taxon>
        <taxon>Nocardiaceae</taxon>
        <taxon>Nocardia</taxon>
    </lineage>
</organism>
<dbReference type="PROSITE" id="PS00137">
    <property type="entry name" value="SUBTILASE_HIS"/>
    <property type="match status" value="1"/>
</dbReference>
<dbReference type="PROSITE" id="PS00136">
    <property type="entry name" value="SUBTILASE_ASP"/>
    <property type="match status" value="1"/>
</dbReference>
<feature type="active site" description="Charge relay system" evidence="5">
    <location>
        <position position="64"/>
    </location>
</feature>
<evidence type="ECO:0000256" key="6">
    <source>
        <dbReference type="RuleBase" id="RU003355"/>
    </source>
</evidence>
<dbReference type="PRINTS" id="PR00723">
    <property type="entry name" value="SUBTILISIN"/>
</dbReference>
<evidence type="ECO:0000313" key="9">
    <source>
        <dbReference type="EMBL" id="MCM6778334.1"/>
    </source>
</evidence>
<dbReference type="InterPro" id="IPR036852">
    <property type="entry name" value="Peptidase_S8/S53_dom_sf"/>
</dbReference>
<dbReference type="InterPro" id="IPR023828">
    <property type="entry name" value="Peptidase_S8_Ser-AS"/>
</dbReference>
<dbReference type="Proteomes" id="UP001139157">
    <property type="component" value="Unassembled WGS sequence"/>
</dbReference>
<gene>
    <name evidence="9" type="ORF">NDR86_33085</name>
</gene>